<dbReference type="InterPro" id="IPR036901">
    <property type="entry name" value="Asp/Orn_carbamoylTrfase_sf"/>
</dbReference>
<dbReference type="Pfam" id="PF00185">
    <property type="entry name" value="OTCace"/>
    <property type="match status" value="1"/>
</dbReference>
<feature type="binding site" evidence="7">
    <location>
        <position position="194"/>
    </location>
    <ligand>
        <name>L-aspartate</name>
        <dbReference type="ChEBI" id="CHEBI:29991"/>
    </ligand>
</feature>
<dbReference type="InterPro" id="IPR006132">
    <property type="entry name" value="Asp/Orn_carbamoyltranf_P-bd"/>
</dbReference>
<dbReference type="Gene3D" id="3.40.50.1370">
    <property type="entry name" value="Aspartate/ornithine carbamoyltransferase"/>
    <property type="match status" value="2"/>
</dbReference>
<dbReference type="Proteomes" id="UP000051085">
    <property type="component" value="Unassembled WGS sequence"/>
</dbReference>
<dbReference type="GO" id="GO:0044205">
    <property type="term" value="P:'de novo' UMP biosynthetic process"/>
    <property type="evidence" value="ECO:0007669"/>
    <property type="project" value="UniProtKB-UniRule"/>
</dbReference>
<comment type="catalytic activity">
    <reaction evidence="6 7">
        <text>carbamoyl phosphate + L-aspartate = N-carbamoyl-L-aspartate + phosphate + H(+)</text>
        <dbReference type="Rhea" id="RHEA:20013"/>
        <dbReference type="ChEBI" id="CHEBI:15378"/>
        <dbReference type="ChEBI" id="CHEBI:29991"/>
        <dbReference type="ChEBI" id="CHEBI:32814"/>
        <dbReference type="ChEBI" id="CHEBI:43474"/>
        <dbReference type="ChEBI" id="CHEBI:58228"/>
        <dbReference type="EC" id="2.1.3.2"/>
    </reaction>
</comment>
<evidence type="ECO:0000256" key="3">
    <source>
        <dbReference type="ARBA" id="ARBA00022679"/>
    </source>
</evidence>
<dbReference type="InterPro" id="IPR002082">
    <property type="entry name" value="Asp_carbamoyltransf"/>
</dbReference>
<comment type="similarity">
    <text evidence="2 7">Belongs to the aspartate/ornithine carbamoyltransferase superfamily. ATCase family.</text>
</comment>
<dbReference type="PRINTS" id="PR00101">
    <property type="entry name" value="ATCASE"/>
</dbReference>
<dbReference type="NCBIfam" id="TIGR00670">
    <property type="entry name" value="asp_carb_tr"/>
    <property type="match status" value="1"/>
</dbReference>
<dbReference type="GO" id="GO:0006520">
    <property type="term" value="P:amino acid metabolic process"/>
    <property type="evidence" value="ECO:0007669"/>
    <property type="project" value="InterPro"/>
</dbReference>
<evidence type="ECO:0000256" key="7">
    <source>
        <dbReference type="HAMAP-Rule" id="MF_00001"/>
    </source>
</evidence>
<evidence type="ECO:0000313" key="11">
    <source>
        <dbReference type="Proteomes" id="UP000051085"/>
    </source>
</evidence>
<dbReference type="Pfam" id="PF02729">
    <property type="entry name" value="OTCace_N"/>
    <property type="match status" value="1"/>
</dbReference>
<protein>
    <recommendedName>
        <fullName evidence="7">Aspartate carbamoyltransferase</fullName>
        <ecNumber evidence="7">2.1.3.2</ecNumber>
    </recommendedName>
    <alternativeName>
        <fullName evidence="7">Aspartate transcarbamylase</fullName>
        <shortName evidence="7">ATCase</shortName>
    </alternativeName>
</protein>
<feature type="binding site" evidence="7">
    <location>
        <position position="290"/>
    </location>
    <ligand>
        <name>carbamoyl phosphate</name>
        <dbReference type="ChEBI" id="CHEBI:58228"/>
    </ligand>
</feature>
<dbReference type="PRINTS" id="PR00100">
    <property type="entry name" value="AOTCASE"/>
</dbReference>
<evidence type="ECO:0000256" key="2">
    <source>
        <dbReference type="ARBA" id="ARBA00008896"/>
    </source>
</evidence>
<dbReference type="InterPro" id="IPR006130">
    <property type="entry name" value="Asp/Orn_carbamoylTrfase"/>
</dbReference>
<dbReference type="InterPro" id="IPR006131">
    <property type="entry name" value="Asp_carbamoyltransf_Asp/Orn-bd"/>
</dbReference>
<name>A0A922PV69_9LACO</name>
<dbReference type="AlphaFoldDB" id="A0A922PV69"/>
<dbReference type="EC" id="2.1.3.2" evidence="7"/>
<evidence type="ECO:0000256" key="5">
    <source>
        <dbReference type="ARBA" id="ARBA00043884"/>
    </source>
</evidence>
<reference evidence="10 11" key="1">
    <citation type="journal article" date="2015" name="Genome Announc.">
        <title>Expanding the biotechnology potential of lactobacilli through comparative genomics of 213 strains and associated genera.</title>
        <authorList>
            <person name="Sun Z."/>
            <person name="Harris H.M."/>
            <person name="McCann A."/>
            <person name="Guo C."/>
            <person name="Argimon S."/>
            <person name="Zhang W."/>
            <person name="Yang X."/>
            <person name="Jeffery I.B."/>
            <person name="Cooney J.C."/>
            <person name="Kagawa T.F."/>
            <person name="Liu W."/>
            <person name="Song Y."/>
            <person name="Salvetti E."/>
            <person name="Wrobel A."/>
            <person name="Rasinkangas P."/>
            <person name="Parkhill J."/>
            <person name="Rea M.C."/>
            <person name="O'Sullivan O."/>
            <person name="Ritari J."/>
            <person name="Douillard F.P."/>
            <person name="Paul Ross R."/>
            <person name="Yang R."/>
            <person name="Briner A.E."/>
            <person name="Felis G.E."/>
            <person name="de Vos W.M."/>
            <person name="Barrangou R."/>
            <person name="Klaenhammer T.R."/>
            <person name="Caufield P.W."/>
            <person name="Cui Y."/>
            <person name="Zhang H."/>
            <person name="O'Toole P.W."/>
        </authorList>
    </citation>
    <scope>NUCLEOTIDE SEQUENCE [LARGE SCALE GENOMIC DNA]</scope>
    <source>
        <strain evidence="10 11">DSM 8475</strain>
    </source>
</reference>
<dbReference type="NCBIfam" id="NF002032">
    <property type="entry name" value="PRK00856.1"/>
    <property type="match status" value="1"/>
</dbReference>
<evidence type="ECO:0000256" key="1">
    <source>
        <dbReference type="ARBA" id="ARBA00004852"/>
    </source>
</evidence>
<comment type="subunit">
    <text evidence="7">Heterododecamer (2C3:3R2) of six catalytic PyrB chains organized as two trimers (C3), and six regulatory PyrI chains organized as three dimers (R2).</text>
</comment>
<feature type="domain" description="Aspartate/ornithine carbamoyltransferase carbamoyl-P binding" evidence="9">
    <location>
        <begin position="36"/>
        <end position="174"/>
    </location>
</feature>
<dbReference type="SUPFAM" id="SSF53671">
    <property type="entry name" value="Aspartate/ornithine carbamoyltransferase"/>
    <property type="match status" value="1"/>
</dbReference>
<comment type="function">
    <text evidence="5 7">Catalyzes the condensation of carbamoyl phosphate and aspartate to form carbamoyl aspartate and inorganic phosphate, the committed step in the de novo pyrimidine nucleotide biosynthesis pathway.</text>
</comment>
<feature type="binding site" evidence="7">
    <location>
        <position position="131"/>
    </location>
    <ligand>
        <name>carbamoyl phosphate</name>
        <dbReference type="ChEBI" id="CHEBI:58228"/>
    </ligand>
</feature>
<dbReference type="GO" id="GO:0006207">
    <property type="term" value="P:'de novo' pyrimidine nucleobase biosynthetic process"/>
    <property type="evidence" value="ECO:0007669"/>
    <property type="project" value="InterPro"/>
</dbReference>
<feature type="binding site" evidence="7">
    <location>
        <position position="161"/>
    </location>
    <ligand>
        <name>carbamoyl phosphate</name>
        <dbReference type="ChEBI" id="CHEBI:58228"/>
    </ligand>
</feature>
<feature type="binding site" evidence="7">
    <location>
        <position position="82"/>
    </location>
    <ligand>
        <name>carbamoyl phosphate</name>
        <dbReference type="ChEBI" id="CHEBI:58228"/>
    </ligand>
</feature>
<evidence type="ECO:0000256" key="4">
    <source>
        <dbReference type="ARBA" id="ARBA00022975"/>
    </source>
</evidence>
<dbReference type="PROSITE" id="PS00097">
    <property type="entry name" value="CARBAMOYLTRANSFERASE"/>
    <property type="match status" value="1"/>
</dbReference>
<feature type="binding site" evidence="7">
    <location>
        <position position="289"/>
    </location>
    <ligand>
        <name>carbamoyl phosphate</name>
        <dbReference type="ChEBI" id="CHEBI:58228"/>
    </ligand>
</feature>
<evidence type="ECO:0000259" key="9">
    <source>
        <dbReference type="Pfam" id="PF02729"/>
    </source>
</evidence>
<accession>A0A922PV69</accession>
<dbReference type="GO" id="GO:0005829">
    <property type="term" value="C:cytosol"/>
    <property type="evidence" value="ECO:0007669"/>
    <property type="project" value="TreeGrafter"/>
</dbReference>
<evidence type="ECO:0000313" key="10">
    <source>
        <dbReference type="EMBL" id="KRM37306.1"/>
    </source>
</evidence>
<dbReference type="PANTHER" id="PTHR45753:SF6">
    <property type="entry name" value="ASPARTATE CARBAMOYLTRANSFERASE"/>
    <property type="match status" value="1"/>
</dbReference>
<dbReference type="GO" id="GO:0004070">
    <property type="term" value="F:aspartate carbamoyltransferase activity"/>
    <property type="evidence" value="ECO:0007669"/>
    <property type="project" value="UniProtKB-UniRule"/>
</dbReference>
<dbReference type="HAMAP" id="MF_00001">
    <property type="entry name" value="Asp_carb_tr"/>
    <property type="match status" value="1"/>
</dbReference>
<feature type="binding site" evidence="7">
    <location>
        <position position="81"/>
    </location>
    <ligand>
        <name>carbamoyl phosphate</name>
        <dbReference type="ChEBI" id="CHEBI:58228"/>
    </ligand>
</feature>
<gene>
    <name evidence="7" type="primary">pyrB</name>
    <name evidence="10" type="ORF">FD34_GL001453</name>
</gene>
<evidence type="ECO:0000259" key="8">
    <source>
        <dbReference type="Pfam" id="PF00185"/>
    </source>
</evidence>
<dbReference type="FunFam" id="3.40.50.1370:FF:000011">
    <property type="entry name" value="Aspartate carbamoyltransferase"/>
    <property type="match status" value="1"/>
</dbReference>
<keyword evidence="3 7" id="KW-0808">Transferase</keyword>
<sequence length="334" mass="37521">MTANQETGSVDAAFVAYVHKKEIYLMISTERIQPNVVTVADMDAADALDLINEAEEYKHGKKTELTRPAYAANLFFENSTRTKTSFQMAEMKLGIHVMQFEAGTSSVKKGESLYDTVKTMESIGVDVAVIRHPENEYYRDLIKHPGLKIGIANGGDGSGQHPSQCMLDMMTIHEEFGNFTGLRVLIIGDLAHSRVAHSNAMMLNRLGAEVYFAGPQEWYDDELAQYGTFGDLDELLPQMDVVNLLRVQNERLSGAENGAFDAEKYHEQYGLTHKRYSKMKKGAIIMHPAPVNRGVEIDSDLVEAPDSRIFRQMQNGVFVRMAILSRILRYKDIM</sequence>
<comment type="pathway">
    <text evidence="1 7">Pyrimidine metabolism; UMP biosynthesis via de novo pathway; (S)-dihydroorotate from bicarbonate: step 2/3.</text>
</comment>
<feature type="binding site" evidence="7">
    <location>
        <position position="109"/>
    </location>
    <ligand>
        <name>L-aspartate</name>
        <dbReference type="ChEBI" id="CHEBI:29991"/>
    </ligand>
</feature>
<feature type="binding site" evidence="7">
    <location>
        <position position="164"/>
    </location>
    <ligand>
        <name>carbamoyl phosphate</name>
        <dbReference type="ChEBI" id="CHEBI:58228"/>
    </ligand>
</feature>
<dbReference type="EMBL" id="AZGO01000039">
    <property type="protein sequence ID" value="KRM37306.1"/>
    <property type="molecule type" value="Genomic_DNA"/>
</dbReference>
<organism evidence="10 11">
    <name type="scientific">Limosilactobacillus pontis DSM 8475</name>
    <dbReference type="NCBI Taxonomy" id="1423794"/>
    <lineage>
        <taxon>Bacteria</taxon>
        <taxon>Bacillati</taxon>
        <taxon>Bacillota</taxon>
        <taxon>Bacilli</taxon>
        <taxon>Lactobacillales</taxon>
        <taxon>Lactobacillaceae</taxon>
        <taxon>Limosilactobacillus</taxon>
    </lineage>
</organism>
<evidence type="ECO:0000256" key="6">
    <source>
        <dbReference type="ARBA" id="ARBA00048859"/>
    </source>
</evidence>
<feature type="binding site" evidence="7">
    <location>
        <position position="246"/>
    </location>
    <ligand>
        <name>L-aspartate</name>
        <dbReference type="ChEBI" id="CHEBI:29991"/>
    </ligand>
</feature>
<dbReference type="GO" id="GO:0016597">
    <property type="term" value="F:amino acid binding"/>
    <property type="evidence" value="ECO:0007669"/>
    <property type="project" value="InterPro"/>
</dbReference>
<keyword evidence="4 7" id="KW-0665">Pyrimidine biosynthesis</keyword>
<feature type="domain" description="Aspartate/ornithine carbamoyltransferase Asp/Orn-binding" evidence="8">
    <location>
        <begin position="181"/>
        <end position="325"/>
    </location>
</feature>
<comment type="caution">
    <text evidence="10">The sequence shown here is derived from an EMBL/GenBank/DDBJ whole genome shotgun (WGS) entry which is preliminary data.</text>
</comment>
<dbReference type="PANTHER" id="PTHR45753">
    <property type="entry name" value="ORNITHINE CARBAMOYLTRANSFERASE, MITOCHONDRIAL"/>
    <property type="match status" value="1"/>
</dbReference>
<proteinExistence type="inferred from homology"/>